<feature type="transmembrane region" description="Helical" evidence="2">
    <location>
        <begin position="224"/>
        <end position="245"/>
    </location>
</feature>
<dbReference type="Gene3D" id="2.70.170.10">
    <property type="entry name" value="Neurotransmitter-gated ion-channel ligand-binding domain"/>
    <property type="match status" value="1"/>
</dbReference>
<dbReference type="Gene3D" id="1.20.58.390">
    <property type="entry name" value="Neurotransmitter-gated ion-channel transmembrane domain"/>
    <property type="match status" value="1"/>
</dbReference>
<evidence type="ECO:0000313" key="4">
    <source>
        <dbReference type="Proteomes" id="UP001209878"/>
    </source>
</evidence>
<dbReference type="InterPro" id="IPR036719">
    <property type="entry name" value="Neuro-gated_channel_TM_sf"/>
</dbReference>
<dbReference type="SUPFAM" id="SSF90112">
    <property type="entry name" value="Neurotransmitter-gated ion-channel transmembrane pore"/>
    <property type="match status" value="1"/>
</dbReference>
<feature type="transmembrane region" description="Helical" evidence="2">
    <location>
        <begin position="193"/>
        <end position="212"/>
    </location>
</feature>
<dbReference type="PANTHER" id="PTHR18945">
    <property type="entry name" value="NEUROTRANSMITTER GATED ION CHANNEL"/>
    <property type="match status" value="1"/>
</dbReference>
<evidence type="ECO:0000313" key="3">
    <source>
        <dbReference type="EMBL" id="KAK2162475.1"/>
    </source>
</evidence>
<organism evidence="3 4">
    <name type="scientific">Ridgeia piscesae</name>
    <name type="common">Tubeworm</name>
    <dbReference type="NCBI Taxonomy" id="27915"/>
    <lineage>
        <taxon>Eukaryota</taxon>
        <taxon>Metazoa</taxon>
        <taxon>Spiralia</taxon>
        <taxon>Lophotrochozoa</taxon>
        <taxon>Annelida</taxon>
        <taxon>Polychaeta</taxon>
        <taxon>Sedentaria</taxon>
        <taxon>Canalipalpata</taxon>
        <taxon>Sabellida</taxon>
        <taxon>Siboglinidae</taxon>
        <taxon>Ridgeia</taxon>
    </lineage>
</organism>
<accession>A0AAD9NA31</accession>
<protein>
    <recommendedName>
        <fullName evidence="5">Neurotransmitter-gated ion-channel ligand-binding domain-containing protein</fullName>
    </recommendedName>
</protein>
<name>A0AAD9NA31_RIDPI</name>
<sequence>MVKSTWRDPAFDHMDIKSVRKIDWRTRWNPQIIIENTTGELRENAFQTVTYNSAQEAYVVEKRRIKGMFLETLELRDFPFDIQDLTVTVTSERAASEVELKEDENELHAVSRRSFIDEQEWYLYKFIYTEKKDLVNEYSDPLIRRTALCVKCQAARRPAYFFWNIFLITFLICSLSFATFAVDRSLPQNRLQLSFTLVLTSVAFKFVVNQSLPKISYLTYLDKYVLATLIILVLVCAWHGLATKIPFGESGDFIDNFVFFGFLGLYFFFNVVFIIRLYMKPGRKRSIMRKKEKRYMETVKEHVRLSSIAKQRRGVSVDNVSVTAV</sequence>
<keyword evidence="2" id="KW-0472">Membrane</keyword>
<dbReference type="GO" id="GO:0005230">
    <property type="term" value="F:extracellular ligand-gated monoatomic ion channel activity"/>
    <property type="evidence" value="ECO:0007669"/>
    <property type="project" value="InterPro"/>
</dbReference>
<gene>
    <name evidence="3" type="ORF">NP493_1519g00030</name>
</gene>
<feature type="transmembrane region" description="Helical" evidence="2">
    <location>
        <begin position="161"/>
        <end position="181"/>
    </location>
</feature>
<keyword evidence="2" id="KW-1133">Transmembrane helix</keyword>
<evidence type="ECO:0008006" key="5">
    <source>
        <dbReference type="Google" id="ProtNLM"/>
    </source>
</evidence>
<dbReference type="GO" id="GO:0004888">
    <property type="term" value="F:transmembrane signaling receptor activity"/>
    <property type="evidence" value="ECO:0007669"/>
    <property type="project" value="InterPro"/>
</dbReference>
<keyword evidence="4" id="KW-1185">Reference proteome</keyword>
<dbReference type="EMBL" id="JAODUO010001520">
    <property type="protein sequence ID" value="KAK2162475.1"/>
    <property type="molecule type" value="Genomic_DNA"/>
</dbReference>
<dbReference type="AlphaFoldDB" id="A0AAD9NA31"/>
<comment type="caution">
    <text evidence="3">The sequence shown here is derived from an EMBL/GenBank/DDBJ whole genome shotgun (WGS) entry which is preliminary data.</text>
</comment>
<feature type="transmembrane region" description="Helical" evidence="2">
    <location>
        <begin position="257"/>
        <end position="279"/>
    </location>
</feature>
<reference evidence="3" key="1">
    <citation type="journal article" date="2023" name="Mol. Biol. Evol.">
        <title>Third-Generation Sequencing Reveals the Adaptive Role of the Epigenome in Three Deep-Sea Polychaetes.</title>
        <authorList>
            <person name="Perez M."/>
            <person name="Aroh O."/>
            <person name="Sun Y."/>
            <person name="Lan Y."/>
            <person name="Juniper S.K."/>
            <person name="Young C.R."/>
            <person name="Angers B."/>
            <person name="Qian P.Y."/>
        </authorList>
    </citation>
    <scope>NUCLEOTIDE SEQUENCE</scope>
    <source>
        <strain evidence="3">R07B-5</strain>
    </source>
</reference>
<keyword evidence="2" id="KW-0812">Transmembrane</keyword>
<comment type="subcellular location">
    <subcellularLocation>
        <location evidence="1">Membrane</location>
        <topology evidence="1">Multi-pass membrane protein</topology>
    </subcellularLocation>
</comment>
<dbReference type="InterPro" id="IPR006201">
    <property type="entry name" value="Neur_channel"/>
</dbReference>
<dbReference type="InterPro" id="IPR038050">
    <property type="entry name" value="Neuro_actylchol_rec"/>
</dbReference>
<dbReference type="InterPro" id="IPR036734">
    <property type="entry name" value="Neur_chan_lig-bd_sf"/>
</dbReference>
<evidence type="ECO:0000256" key="2">
    <source>
        <dbReference type="SAM" id="Phobius"/>
    </source>
</evidence>
<dbReference type="Proteomes" id="UP001209878">
    <property type="component" value="Unassembled WGS sequence"/>
</dbReference>
<proteinExistence type="predicted"/>
<dbReference type="GO" id="GO:0016020">
    <property type="term" value="C:membrane"/>
    <property type="evidence" value="ECO:0007669"/>
    <property type="project" value="UniProtKB-SubCell"/>
</dbReference>
<evidence type="ECO:0000256" key="1">
    <source>
        <dbReference type="ARBA" id="ARBA00004141"/>
    </source>
</evidence>